<dbReference type="Proteomes" id="UP000295504">
    <property type="component" value="Unassembled WGS sequence"/>
</dbReference>
<dbReference type="EMBL" id="SLYC01000006">
    <property type="protein sequence ID" value="TCQ04651.1"/>
    <property type="molecule type" value="Genomic_DNA"/>
</dbReference>
<keyword evidence="2" id="KW-1185">Reference proteome</keyword>
<gene>
    <name evidence="1" type="ORF">EDD79_100654</name>
</gene>
<protein>
    <submittedName>
        <fullName evidence="1">Uncharacterized protein</fullName>
    </submittedName>
</protein>
<accession>A0A4R2TME9</accession>
<dbReference type="OrthoDB" id="1955363at2"/>
<name>A0A4R2TME9_9FIRM</name>
<dbReference type="AlphaFoldDB" id="A0A4R2TME9"/>
<proteinExistence type="predicted"/>
<organism evidence="1 2">
    <name type="scientific">Serpentinicella alkaliphila</name>
    <dbReference type="NCBI Taxonomy" id="1734049"/>
    <lineage>
        <taxon>Bacteria</taxon>
        <taxon>Bacillati</taxon>
        <taxon>Bacillota</taxon>
        <taxon>Clostridia</taxon>
        <taxon>Peptostreptococcales</taxon>
        <taxon>Natronincolaceae</taxon>
        <taxon>Serpentinicella</taxon>
    </lineage>
</organism>
<sequence>MDQKIKSLEFMSTDRKIAYAKILALMLSLNLIEDKVIAFYRLLSQIRLNTERRMILLNYINNPKDEMANLCMDILKDLSEQEKNIVRFSLMKDLVILTRAGEVASLGEKKLFNKIKELFLVPDEYIGYFEEEYEQDQMFLNGNLEDTDILRCAQEQIALTSSIGIPATYLYYKGYLKEVLYYKKSSDIMLRLQRMGLIKRKRKKVKLTDLVIAVSLGVLSYGVANLMINKKIDTENELNEMIFDRAQKLHNRAISYLTRDIEYIKSHLDSAKDSEEKLLTNVSLLEKSLDKFKNSKVVLL</sequence>
<reference evidence="1 2" key="1">
    <citation type="submission" date="2019-03" db="EMBL/GenBank/DDBJ databases">
        <title>Genomic Encyclopedia of Type Strains, Phase IV (KMG-IV): sequencing the most valuable type-strain genomes for metagenomic binning, comparative biology and taxonomic classification.</title>
        <authorList>
            <person name="Goeker M."/>
        </authorList>
    </citation>
    <scope>NUCLEOTIDE SEQUENCE [LARGE SCALE GENOMIC DNA]</scope>
    <source>
        <strain evidence="1 2">DSM 100013</strain>
    </source>
</reference>
<evidence type="ECO:0000313" key="2">
    <source>
        <dbReference type="Proteomes" id="UP000295504"/>
    </source>
</evidence>
<evidence type="ECO:0000313" key="1">
    <source>
        <dbReference type="EMBL" id="TCQ04651.1"/>
    </source>
</evidence>
<dbReference type="RefSeq" id="WP_132847785.1">
    <property type="nucleotide sequence ID" value="NZ_CP058648.1"/>
</dbReference>
<comment type="caution">
    <text evidence="1">The sequence shown here is derived from an EMBL/GenBank/DDBJ whole genome shotgun (WGS) entry which is preliminary data.</text>
</comment>